<dbReference type="AlphaFoldDB" id="A0A0W8DJA8"/>
<comment type="caution">
    <text evidence="2">The sequence shown here is derived from an EMBL/GenBank/DDBJ whole genome shotgun (WGS) entry which is preliminary data.</text>
</comment>
<gene>
    <name evidence="2" type="ORF">AM588_10007546</name>
</gene>
<feature type="region of interest" description="Disordered" evidence="1">
    <location>
        <begin position="190"/>
        <end position="218"/>
    </location>
</feature>
<reference evidence="2 3" key="1">
    <citation type="submission" date="2015-11" db="EMBL/GenBank/DDBJ databases">
        <title>Genomes and virulence difference between two physiological races of Phytophthora nicotianae.</title>
        <authorList>
            <person name="Liu H."/>
            <person name="Ma X."/>
            <person name="Yu H."/>
            <person name="Fang D."/>
            <person name="Li Y."/>
            <person name="Wang X."/>
            <person name="Wang W."/>
            <person name="Dong Y."/>
            <person name="Xiao B."/>
        </authorList>
    </citation>
    <scope>NUCLEOTIDE SEQUENCE [LARGE SCALE GENOMIC DNA]</scope>
    <source>
        <strain evidence="3">race 1</strain>
    </source>
</reference>
<proteinExistence type="predicted"/>
<keyword evidence="2" id="KW-0418">Kinase</keyword>
<evidence type="ECO:0000313" key="3">
    <source>
        <dbReference type="Proteomes" id="UP000054636"/>
    </source>
</evidence>
<sequence length="218" mass="24833">MEVTLVEKLTASLIEHTQRVVFVCKKTNWDFIGFIASPHTILFAHDDVVVPSALEESLRVDDEAVIYWPHYYQCLKKCTDLDSCYAGDMHVNLGDVSNTNSYVFATGGSYFVGSALLKCMLEKPIFVELDGLDYGEDKTVGKMIHYNRCKVQYVSCKWFNNEEVYSPNAHIKMRKGASAEIREGTVLLGRDEQPPHRERADMVRRLQSDQERAKQDGV</sequence>
<evidence type="ECO:0000256" key="1">
    <source>
        <dbReference type="SAM" id="MobiDB-lite"/>
    </source>
</evidence>
<name>A0A0W8DJA8_PHYNI</name>
<keyword evidence="2" id="KW-0808">Transferase</keyword>
<protein>
    <submittedName>
        <fullName evidence="2">RAC family serine/threonine-protein kinase</fullName>
    </submittedName>
</protein>
<dbReference type="GO" id="GO:0016301">
    <property type="term" value="F:kinase activity"/>
    <property type="evidence" value="ECO:0007669"/>
    <property type="project" value="UniProtKB-KW"/>
</dbReference>
<dbReference type="Proteomes" id="UP000054636">
    <property type="component" value="Unassembled WGS sequence"/>
</dbReference>
<evidence type="ECO:0000313" key="2">
    <source>
        <dbReference type="EMBL" id="KUF96446.1"/>
    </source>
</evidence>
<dbReference type="EMBL" id="LNFP01000162">
    <property type="protein sequence ID" value="KUF96446.1"/>
    <property type="molecule type" value="Genomic_DNA"/>
</dbReference>
<accession>A0A0W8DJA8</accession>
<organism evidence="2 3">
    <name type="scientific">Phytophthora nicotianae</name>
    <name type="common">Potato buckeye rot agent</name>
    <name type="synonym">Phytophthora parasitica</name>
    <dbReference type="NCBI Taxonomy" id="4792"/>
    <lineage>
        <taxon>Eukaryota</taxon>
        <taxon>Sar</taxon>
        <taxon>Stramenopiles</taxon>
        <taxon>Oomycota</taxon>
        <taxon>Peronosporomycetes</taxon>
        <taxon>Peronosporales</taxon>
        <taxon>Peronosporaceae</taxon>
        <taxon>Phytophthora</taxon>
    </lineage>
</organism>